<name>A0A1C3P355_9ACTN</name>
<gene>
    <name evidence="2" type="ORF">FDG2_4066</name>
</gene>
<dbReference type="Gene3D" id="3.90.1200.10">
    <property type="match status" value="1"/>
</dbReference>
<organism evidence="2 3">
    <name type="scientific">Candidatus Protofrankia californiensis</name>
    <dbReference type="NCBI Taxonomy" id="1839754"/>
    <lineage>
        <taxon>Bacteria</taxon>
        <taxon>Bacillati</taxon>
        <taxon>Actinomycetota</taxon>
        <taxon>Actinomycetes</taxon>
        <taxon>Frankiales</taxon>
        <taxon>Frankiaceae</taxon>
        <taxon>Protofrankia</taxon>
    </lineage>
</organism>
<dbReference type="EMBL" id="FLUV01001718">
    <property type="protein sequence ID" value="SBW24216.1"/>
    <property type="molecule type" value="Genomic_DNA"/>
</dbReference>
<feature type="domain" description="Aminoglycoside phosphotransferase" evidence="1">
    <location>
        <begin position="34"/>
        <end position="229"/>
    </location>
</feature>
<evidence type="ECO:0000313" key="3">
    <source>
        <dbReference type="Proteomes" id="UP000199013"/>
    </source>
</evidence>
<sequence length="273" mass="30229">MSTQLVFREAATRLLGPCEVTAVLAAAVARVALASGEEFVVKQHLNRPAHEREVHAYRSWTRTLGISAPRLVAVDDQTMTIITSVLPGSPGSGDLTPSVHRQAGALLRRFHDAEAPRNLTGFHDWLRDRIRHWTRRAATLLPPADAKTIGTHLAALSLMGVPRGVPCHLDFQPRNWLVNTSGDVSLVDFEHARIDLPARDLVRLRFRIWPNRPALRDAFLDGYGRPLTPAEDQLIWHLGALDALTAITRGHEKADPELAAAGRATLRQLREQP</sequence>
<dbReference type="InterPro" id="IPR002575">
    <property type="entry name" value="Aminoglycoside_PTrfase"/>
</dbReference>
<dbReference type="Pfam" id="PF01636">
    <property type="entry name" value="APH"/>
    <property type="match status" value="1"/>
</dbReference>
<dbReference type="AlphaFoldDB" id="A0A1C3P355"/>
<dbReference type="SUPFAM" id="SSF56112">
    <property type="entry name" value="Protein kinase-like (PK-like)"/>
    <property type="match status" value="1"/>
</dbReference>
<protein>
    <recommendedName>
        <fullName evidence="1">Aminoglycoside phosphotransferase domain-containing protein</fullName>
    </recommendedName>
</protein>
<accession>A0A1C3P355</accession>
<evidence type="ECO:0000313" key="2">
    <source>
        <dbReference type="EMBL" id="SBW24216.1"/>
    </source>
</evidence>
<reference evidence="3" key="1">
    <citation type="submission" date="2016-02" db="EMBL/GenBank/DDBJ databases">
        <authorList>
            <person name="Wibberg D."/>
        </authorList>
    </citation>
    <scope>NUCLEOTIDE SEQUENCE [LARGE SCALE GENOMIC DNA]</scope>
</reference>
<dbReference type="InterPro" id="IPR011009">
    <property type="entry name" value="Kinase-like_dom_sf"/>
</dbReference>
<evidence type="ECO:0000259" key="1">
    <source>
        <dbReference type="Pfam" id="PF01636"/>
    </source>
</evidence>
<proteinExistence type="predicted"/>
<keyword evidence="3" id="KW-1185">Reference proteome</keyword>
<dbReference type="Proteomes" id="UP000199013">
    <property type="component" value="Unassembled WGS sequence"/>
</dbReference>